<dbReference type="AlphaFoldDB" id="A0A2S6BXX6"/>
<dbReference type="EMBL" id="PNEN01001705">
    <property type="protein sequence ID" value="PPJ52340.1"/>
    <property type="molecule type" value="Genomic_DNA"/>
</dbReference>
<evidence type="ECO:0000313" key="2">
    <source>
        <dbReference type="EMBL" id="PPJ52340.1"/>
    </source>
</evidence>
<gene>
    <name evidence="2" type="ORF">CBER1_10230</name>
</gene>
<evidence type="ECO:0000256" key="1">
    <source>
        <dbReference type="SAM" id="MobiDB-lite"/>
    </source>
</evidence>
<proteinExistence type="predicted"/>
<feature type="region of interest" description="Disordered" evidence="1">
    <location>
        <begin position="56"/>
        <end position="96"/>
    </location>
</feature>
<feature type="compositionally biased region" description="Basic residues" evidence="1">
    <location>
        <begin position="87"/>
        <end position="96"/>
    </location>
</feature>
<keyword evidence="3" id="KW-1185">Reference proteome</keyword>
<sequence length="96" mass="10498">MLLLYSPLPALNKREGYDSQGEDTGKEDVLVGTRSEQGHRTLHTRTKHNQQAINMAPRFNPNVGPNGGDLRRRGGAVHDAGVEGREVRRKAGAAQL</sequence>
<organism evidence="2 3">
    <name type="scientific">Cercospora berteroae</name>
    <dbReference type="NCBI Taxonomy" id="357750"/>
    <lineage>
        <taxon>Eukaryota</taxon>
        <taxon>Fungi</taxon>
        <taxon>Dikarya</taxon>
        <taxon>Ascomycota</taxon>
        <taxon>Pezizomycotina</taxon>
        <taxon>Dothideomycetes</taxon>
        <taxon>Dothideomycetidae</taxon>
        <taxon>Mycosphaerellales</taxon>
        <taxon>Mycosphaerellaceae</taxon>
        <taxon>Cercospora</taxon>
    </lineage>
</organism>
<name>A0A2S6BXX6_9PEZI</name>
<evidence type="ECO:0000313" key="3">
    <source>
        <dbReference type="Proteomes" id="UP000237631"/>
    </source>
</evidence>
<reference evidence="3" key="1">
    <citation type="journal article" date="2017" name="bioRxiv">
        <title>Conservation of a gene cluster reveals novel cercosporin biosynthetic mechanisms and extends production to the genus Colletotrichum.</title>
        <authorList>
            <person name="de Jonge R."/>
            <person name="Ebert M.K."/>
            <person name="Huitt-Roehl C.R."/>
            <person name="Pal P."/>
            <person name="Suttle J.C."/>
            <person name="Spanner R.E."/>
            <person name="Neubauer J.D."/>
            <person name="Jurick W.M.II."/>
            <person name="Stott K.A."/>
            <person name="Secor G.A."/>
            <person name="Thomma B.P.H.J."/>
            <person name="Van de Peer Y."/>
            <person name="Townsend C.A."/>
            <person name="Bolton M.D."/>
        </authorList>
    </citation>
    <scope>NUCLEOTIDE SEQUENCE [LARGE SCALE GENOMIC DNA]</scope>
    <source>
        <strain evidence="3">CBS538.71</strain>
    </source>
</reference>
<comment type="caution">
    <text evidence="2">The sequence shown here is derived from an EMBL/GenBank/DDBJ whole genome shotgun (WGS) entry which is preliminary data.</text>
</comment>
<dbReference type="Proteomes" id="UP000237631">
    <property type="component" value="Unassembled WGS sequence"/>
</dbReference>
<accession>A0A2S6BXX6</accession>
<protein>
    <submittedName>
        <fullName evidence="2">Uncharacterized protein</fullName>
    </submittedName>
</protein>